<keyword evidence="5" id="KW-0238">DNA-binding</keyword>
<dbReference type="InterPro" id="IPR031972">
    <property type="entry name" value="CSRNP_N"/>
</dbReference>
<organism evidence="11 12">
    <name type="scientific">Lingula anatina</name>
    <name type="common">Brachiopod</name>
    <name type="synonym">Lingula unguis</name>
    <dbReference type="NCBI Taxonomy" id="7574"/>
    <lineage>
        <taxon>Eukaryota</taxon>
        <taxon>Metazoa</taxon>
        <taxon>Spiralia</taxon>
        <taxon>Lophotrochozoa</taxon>
        <taxon>Brachiopoda</taxon>
        <taxon>Linguliformea</taxon>
        <taxon>Lingulata</taxon>
        <taxon>Lingulida</taxon>
        <taxon>Linguloidea</taxon>
        <taxon>Lingulidae</taxon>
        <taxon>Lingula</taxon>
    </lineage>
</organism>
<keyword evidence="3" id="KW-0053">Apoptosis</keyword>
<dbReference type="InParanoid" id="A0A1S3HC15"/>
<evidence type="ECO:0000256" key="7">
    <source>
        <dbReference type="ARBA" id="ARBA00023163"/>
    </source>
</evidence>
<keyword evidence="6" id="KW-0010">Activator</keyword>
<dbReference type="InterPro" id="IPR023260">
    <property type="entry name" value="Cys/Ser-rich_nuc_prot"/>
</dbReference>
<feature type="compositionally biased region" description="Basic and acidic residues" evidence="9">
    <location>
        <begin position="288"/>
        <end position="302"/>
    </location>
</feature>
<feature type="domain" description="Cysteine/serine-rich nuclear protein N-terminal" evidence="10">
    <location>
        <begin position="52"/>
        <end position="273"/>
    </location>
</feature>
<accession>A0A1S3HC15</accession>
<dbReference type="Proteomes" id="UP000085678">
    <property type="component" value="Unplaced"/>
</dbReference>
<dbReference type="RefSeq" id="XP_013383056.1">
    <property type="nucleotide sequence ID" value="XM_013527602.1"/>
</dbReference>
<dbReference type="GO" id="GO:0005634">
    <property type="term" value="C:nucleus"/>
    <property type="evidence" value="ECO:0007669"/>
    <property type="project" value="UniProtKB-SubCell"/>
</dbReference>
<evidence type="ECO:0000256" key="8">
    <source>
        <dbReference type="ARBA" id="ARBA00023242"/>
    </source>
</evidence>
<protein>
    <submittedName>
        <fullName evidence="12">Cysteine/serine-rich nuclear protein 3</fullName>
    </submittedName>
</protein>
<evidence type="ECO:0000313" key="11">
    <source>
        <dbReference type="Proteomes" id="UP000085678"/>
    </source>
</evidence>
<gene>
    <name evidence="12" type="primary">LOC106153606</name>
</gene>
<name>A0A1S3HC15_LINAN</name>
<keyword evidence="8" id="KW-0539">Nucleus</keyword>
<feature type="compositionally biased region" description="Low complexity" evidence="9">
    <location>
        <begin position="119"/>
        <end position="140"/>
    </location>
</feature>
<comment type="similarity">
    <text evidence="2">Belongs to the AXUD1 family.</text>
</comment>
<feature type="region of interest" description="Disordered" evidence="9">
    <location>
        <begin position="277"/>
        <end position="302"/>
    </location>
</feature>
<evidence type="ECO:0000313" key="12">
    <source>
        <dbReference type="RefSeq" id="XP_013383056.1"/>
    </source>
</evidence>
<feature type="compositionally biased region" description="Low complexity" evidence="9">
    <location>
        <begin position="407"/>
        <end position="419"/>
    </location>
</feature>
<feature type="compositionally biased region" description="Polar residues" evidence="9">
    <location>
        <begin position="7"/>
        <end position="40"/>
    </location>
</feature>
<evidence type="ECO:0000256" key="2">
    <source>
        <dbReference type="ARBA" id="ARBA00008548"/>
    </source>
</evidence>
<evidence type="ECO:0000256" key="4">
    <source>
        <dbReference type="ARBA" id="ARBA00023015"/>
    </source>
</evidence>
<evidence type="ECO:0000259" key="10">
    <source>
        <dbReference type="Pfam" id="PF16019"/>
    </source>
</evidence>
<feature type="compositionally biased region" description="Low complexity" evidence="9">
    <location>
        <begin position="148"/>
        <end position="157"/>
    </location>
</feature>
<dbReference type="KEGG" id="lak:106153606"/>
<evidence type="ECO:0000256" key="6">
    <source>
        <dbReference type="ARBA" id="ARBA00023159"/>
    </source>
</evidence>
<dbReference type="STRING" id="7574.A0A1S3HC15"/>
<dbReference type="PRINTS" id="PR02031">
    <property type="entry name" value="CYSSERRICHNP"/>
</dbReference>
<dbReference type="GO" id="GO:0043565">
    <property type="term" value="F:sequence-specific DNA binding"/>
    <property type="evidence" value="ECO:0007669"/>
    <property type="project" value="TreeGrafter"/>
</dbReference>
<dbReference type="GO" id="GO:0000981">
    <property type="term" value="F:DNA-binding transcription factor activity, RNA polymerase II-specific"/>
    <property type="evidence" value="ECO:0007669"/>
    <property type="project" value="TreeGrafter"/>
</dbReference>
<dbReference type="Pfam" id="PF16019">
    <property type="entry name" value="CSRNP_N"/>
    <property type="match status" value="1"/>
</dbReference>
<keyword evidence="11" id="KW-1185">Reference proteome</keyword>
<sequence length="690" mass="75862">MPKRTFDSVSSETSVIASESEDSVNSSIDSTNTTGSTGVPSSRDELPPQKKKQKRSVNFNGVTVFYFPRKQGFTCVPSQGGSTLGMGEKHTHTEKFTLSEYKRLQHQIHQRMIKEQRQMQKQLQLQHQQQQQQGQQQLIEQESHSDASSDSDNPTSSDSEDETDLYFLQPVSTRQRRTLLRQSGIKKIDNMEKDECKQIRVSREVCGCDCKVYCDPETCVCSLAGIKCQVDRLSFPCGCTKDGCGNLAGRIEFNPVRVKTHFIHTLMRLELEKKNNMSQGSDISGGWSEKEENSQGRDSKKAIDLSQFNSNERGSCRDCQNSAVNDIVMRDVQLSTGNVADLEGCITNTDFAALHYGSEAQMEAPMPNAGSSDTIPRVMFFNDSSDEEFHHSENTTSMLFQQKPPEESSYSESSDGSEGTYEDAYHNLTSFQETAASHTDVIALNSQSVQDNTPEHKYLELDGGSTSFKLEPISEMLNPIRFPSLPHSSSPNHQHRPCWTEGSERSFTADPVSPAAYGASNAYSLQNVSSTESSFLTGEYVQATGGSSTGSLYSCNPGYSQVSHQRSPSQNGGDYGNAGSAMACISSVTSEFSVQTNGFLDSIDTNPFSSHFTSNQAIKIEGPETDSTFDPPLPTSSSASGSSTHNNCRHPSLESTHMEGTNHNLNQDQRDTGQTFGEIIKESIVETVSA</sequence>
<evidence type="ECO:0000256" key="5">
    <source>
        <dbReference type="ARBA" id="ARBA00023125"/>
    </source>
</evidence>
<dbReference type="GeneID" id="106153606"/>
<dbReference type="PANTHER" id="PTHR13580:SF9">
    <property type="entry name" value="AXIN1 UP-REGULATED 1, ISOFORM A"/>
    <property type="match status" value="1"/>
</dbReference>
<evidence type="ECO:0000256" key="9">
    <source>
        <dbReference type="SAM" id="MobiDB-lite"/>
    </source>
</evidence>
<dbReference type="PANTHER" id="PTHR13580">
    <property type="entry name" value="TGF-BETA INDUCED APOPTOSIS PROTEIN"/>
    <property type="match status" value="1"/>
</dbReference>
<evidence type="ECO:0000256" key="3">
    <source>
        <dbReference type="ARBA" id="ARBA00022703"/>
    </source>
</evidence>
<dbReference type="AlphaFoldDB" id="A0A1S3HC15"/>
<feature type="region of interest" description="Disordered" evidence="9">
    <location>
        <begin position="622"/>
        <end position="672"/>
    </location>
</feature>
<feature type="region of interest" description="Disordered" evidence="9">
    <location>
        <begin position="1"/>
        <end position="55"/>
    </location>
</feature>
<keyword evidence="4" id="KW-0805">Transcription regulation</keyword>
<comment type="subcellular location">
    <subcellularLocation>
        <location evidence="1">Nucleus</location>
    </subcellularLocation>
</comment>
<dbReference type="OrthoDB" id="5946974at2759"/>
<evidence type="ECO:0000256" key="1">
    <source>
        <dbReference type="ARBA" id="ARBA00004123"/>
    </source>
</evidence>
<keyword evidence="7" id="KW-0804">Transcription</keyword>
<reference evidence="12" key="1">
    <citation type="submission" date="2025-08" db="UniProtKB">
        <authorList>
            <consortium name="RefSeq"/>
        </authorList>
    </citation>
    <scope>IDENTIFICATION</scope>
    <source>
        <tissue evidence="12">Gonads</tissue>
    </source>
</reference>
<proteinExistence type="inferred from homology"/>
<feature type="compositionally biased region" description="Polar residues" evidence="9">
    <location>
        <begin position="653"/>
        <end position="672"/>
    </location>
</feature>
<feature type="region of interest" description="Disordered" evidence="9">
    <location>
        <begin position="397"/>
        <end position="422"/>
    </location>
</feature>
<feature type="region of interest" description="Disordered" evidence="9">
    <location>
        <begin position="113"/>
        <end position="167"/>
    </location>
</feature>
<dbReference type="GO" id="GO:0006915">
    <property type="term" value="P:apoptotic process"/>
    <property type="evidence" value="ECO:0007669"/>
    <property type="project" value="UniProtKB-KW"/>
</dbReference>